<reference evidence="2" key="1">
    <citation type="journal article" date="2015" name="Nature">
        <title>Complex archaea that bridge the gap between prokaryotes and eukaryotes.</title>
        <authorList>
            <person name="Spang A."/>
            <person name="Saw J.H."/>
            <person name="Jorgensen S.L."/>
            <person name="Zaremba-Niedzwiedzka K."/>
            <person name="Martijn J."/>
            <person name="Lind A.E."/>
            <person name="van Eijk R."/>
            <person name="Schleper C."/>
            <person name="Guy L."/>
            <person name="Ettema T.J."/>
        </authorList>
    </citation>
    <scope>NUCLEOTIDE SEQUENCE</scope>
</reference>
<protein>
    <submittedName>
        <fullName evidence="2">Uncharacterized protein</fullName>
    </submittedName>
</protein>
<accession>A0A0F9VUH2</accession>
<evidence type="ECO:0000256" key="1">
    <source>
        <dbReference type="SAM" id="MobiDB-lite"/>
    </source>
</evidence>
<name>A0A0F9VUH2_9ZZZZ</name>
<dbReference type="EMBL" id="LAZR01000284">
    <property type="protein sequence ID" value="KKN77121.1"/>
    <property type="molecule type" value="Genomic_DNA"/>
</dbReference>
<feature type="region of interest" description="Disordered" evidence="1">
    <location>
        <begin position="42"/>
        <end position="68"/>
    </location>
</feature>
<comment type="caution">
    <text evidence="2">The sequence shown here is derived from an EMBL/GenBank/DDBJ whole genome shotgun (WGS) entry which is preliminary data.</text>
</comment>
<evidence type="ECO:0000313" key="2">
    <source>
        <dbReference type="EMBL" id="KKN77121.1"/>
    </source>
</evidence>
<gene>
    <name evidence="2" type="ORF">LCGC14_0363170</name>
</gene>
<sequence>MRPQISSKRDKVRLVEDLNKMHSDASGRGDFQTQQNVENQMQSLGTYPGDPMAKKRNTMFKGGSKFGF</sequence>
<organism evidence="2">
    <name type="scientific">marine sediment metagenome</name>
    <dbReference type="NCBI Taxonomy" id="412755"/>
    <lineage>
        <taxon>unclassified sequences</taxon>
        <taxon>metagenomes</taxon>
        <taxon>ecological metagenomes</taxon>
    </lineage>
</organism>
<dbReference type="AlphaFoldDB" id="A0A0F9VUH2"/>
<proteinExistence type="predicted"/>